<dbReference type="InterPro" id="IPR045462">
    <property type="entry name" value="aa-tRNA-synth_I_cd-bd"/>
</dbReference>
<comment type="function">
    <text evidence="7">Catalyzes the attachment of glutamate to tRNA(Glu) in a two-step reaction: glutamate is first activated by ATP to form Glu-AMP and then transferred to the acceptor end of tRNA(Glu).</text>
</comment>
<name>A0A934KKY9_9BACT</name>
<dbReference type="InterPro" id="IPR014729">
    <property type="entry name" value="Rossmann-like_a/b/a_fold"/>
</dbReference>
<evidence type="ECO:0000256" key="7">
    <source>
        <dbReference type="HAMAP-Rule" id="MF_00022"/>
    </source>
</evidence>
<proteinExistence type="inferred from homology"/>
<dbReference type="Gene3D" id="3.40.50.620">
    <property type="entry name" value="HUPs"/>
    <property type="match status" value="1"/>
</dbReference>
<comment type="catalytic activity">
    <reaction evidence="7">
        <text>tRNA(Glu) + L-glutamate + ATP = L-glutamyl-tRNA(Glu) + AMP + diphosphate</text>
        <dbReference type="Rhea" id="RHEA:23540"/>
        <dbReference type="Rhea" id="RHEA-COMP:9663"/>
        <dbReference type="Rhea" id="RHEA-COMP:9680"/>
        <dbReference type="ChEBI" id="CHEBI:29985"/>
        <dbReference type="ChEBI" id="CHEBI:30616"/>
        <dbReference type="ChEBI" id="CHEBI:33019"/>
        <dbReference type="ChEBI" id="CHEBI:78442"/>
        <dbReference type="ChEBI" id="CHEBI:78520"/>
        <dbReference type="ChEBI" id="CHEBI:456215"/>
        <dbReference type="EC" id="6.1.1.17"/>
    </reaction>
</comment>
<keyword evidence="5 7" id="KW-0648">Protein biosynthesis</keyword>
<keyword evidence="3 7" id="KW-0547">Nucleotide-binding</keyword>
<gene>
    <name evidence="7" type="primary">gltX</name>
    <name evidence="10" type="ORF">JF887_04635</name>
</gene>
<dbReference type="GO" id="GO:0006424">
    <property type="term" value="P:glutamyl-tRNA aminoacylation"/>
    <property type="evidence" value="ECO:0007669"/>
    <property type="project" value="UniProtKB-UniRule"/>
</dbReference>
<feature type="domain" description="Aminoacyl-tRNA synthetase class I anticodon-binding" evidence="9">
    <location>
        <begin position="335"/>
        <end position="474"/>
    </location>
</feature>
<dbReference type="CDD" id="cd00808">
    <property type="entry name" value="GluRS_core"/>
    <property type="match status" value="1"/>
</dbReference>
<dbReference type="Gene3D" id="1.10.10.350">
    <property type="match status" value="1"/>
</dbReference>
<dbReference type="InterPro" id="IPR004527">
    <property type="entry name" value="Glu-tRNA-ligase_bac/mito"/>
</dbReference>
<dbReference type="InterPro" id="IPR000924">
    <property type="entry name" value="Glu/Gln-tRNA-synth"/>
</dbReference>
<evidence type="ECO:0000313" key="10">
    <source>
        <dbReference type="EMBL" id="MBJ7608703.1"/>
    </source>
</evidence>
<dbReference type="PANTHER" id="PTHR43311:SF2">
    <property type="entry name" value="GLUTAMATE--TRNA LIGASE, MITOCHONDRIAL-RELATED"/>
    <property type="match status" value="1"/>
</dbReference>
<dbReference type="GO" id="GO:0005829">
    <property type="term" value="C:cytosol"/>
    <property type="evidence" value="ECO:0007669"/>
    <property type="project" value="TreeGrafter"/>
</dbReference>
<dbReference type="InterPro" id="IPR020058">
    <property type="entry name" value="Glu/Gln-tRNA-synth_Ib_cat-dom"/>
</dbReference>
<dbReference type="SUPFAM" id="SSF48163">
    <property type="entry name" value="An anticodon-binding domain of class I aminoacyl-tRNA synthetases"/>
    <property type="match status" value="1"/>
</dbReference>
<reference evidence="10 11" key="1">
    <citation type="submission" date="2020-10" db="EMBL/GenBank/DDBJ databases">
        <title>Ca. Dormibacterota MAGs.</title>
        <authorList>
            <person name="Montgomery K."/>
        </authorList>
    </citation>
    <scope>NUCLEOTIDE SEQUENCE [LARGE SCALE GENOMIC DNA]</scope>
    <source>
        <strain evidence="10">Mitchell_Peninsula_5</strain>
    </source>
</reference>
<evidence type="ECO:0000256" key="4">
    <source>
        <dbReference type="ARBA" id="ARBA00022840"/>
    </source>
</evidence>
<feature type="binding site" evidence="7">
    <location>
        <position position="256"/>
    </location>
    <ligand>
        <name>ATP</name>
        <dbReference type="ChEBI" id="CHEBI:30616"/>
    </ligand>
</feature>
<dbReference type="InterPro" id="IPR049940">
    <property type="entry name" value="GluQ/Sye"/>
</dbReference>
<keyword evidence="7" id="KW-0963">Cytoplasm</keyword>
<evidence type="ECO:0000259" key="9">
    <source>
        <dbReference type="Pfam" id="PF19269"/>
    </source>
</evidence>
<dbReference type="Pfam" id="PF19269">
    <property type="entry name" value="Anticodon_2"/>
    <property type="match status" value="1"/>
</dbReference>
<dbReference type="InterPro" id="IPR008925">
    <property type="entry name" value="aa_tRNA-synth_I_cd-bd_sf"/>
</dbReference>
<dbReference type="Proteomes" id="UP000614410">
    <property type="component" value="Unassembled WGS sequence"/>
</dbReference>
<comment type="caution">
    <text evidence="7">Lacks conserved residue(s) required for the propagation of feature annotation.</text>
</comment>
<sequence length="480" mass="53957">MIDGRTPMRTRFAPSPTGPLHFGSVRTALFAWLAARASGGQFVLRIEDTDQERYLEDSEALIMETLLWLGLTWDEGPEVGGSHGPYVQSQRTAIYREHAERLVTGGAAYWCTCSPERLTEMRERQRAASEPTRYDRHCLAIQDEVRRQRDELVPAVLRQRIEPGRTRWDDVVRGEISFDNADIDDQVLLKSDGFPTYHLAVVVDDHLMDITDVIRSDEWIPSTPKHLGLYQAFGWAPPRFAHVPPVLGEDRLKLSKRRGARNVLEYGELGYLAAAIVNAMALLGWSSGTEQELFTPAELVERFSLDRVHDSAAVFDPKRLDSLNGQHIRRLSVEELVEQLEFWLLGTSKETRRRLVPLLQERMVVMRDATSLAAPLLGDAPWDDDVVFPPRKVDGDTAIALLDTACAEVESGGLDDLTAMRERLTALLDSHGVKARDGFRVLYIAILGRAQGVPVFDAMAFIGVEVSVRRLRAARARLEL</sequence>
<dbReference type="NCBIfam" id="TIGR00464">
    <property type="entry name" value="gltX_bact"/>
    <property type="match status" value="1"/>
</dbReference>
<dbReference type="EMBL" id="JAEKNN010000023">
    <property type="protein sequence ID" value="MBJ7608703.1"/>
    <property type="molecule type" value="Genomic_DNA"/>
</dbReference>
<evidence type="ECO:0000256" key="3">
    <source>
        <dbReference type="ARBA" id="ARBA00022741"/>
    </source>
</evidence>
<feature type="domain" description="Glutamyl/glutaminyl-tRNA synthetase class Ib catalytic" evidence="8">
    <location>
        <begin position="8"/>
        <end position="321"/>
    </location>
</feature>
<comment type="subcellular location">
    <subcellularLocation>
        <location evidence="7">Cytoplasm</location>
    </subcellularLocation>
</comment>
<evidence type="ECO:0000256" key="1">
    <source>
        <dbReference type="ARBA" id="ARBA00007894"/>
    </source>
</evidence>
<feature type="short sequence motif" description="'KMSKS' region" evidence="7">
    <location>
        <begin position="253"/>
        <end position="257"/>
    </location>
</feature>
<dbReference type="InterPro" id="IPR020751">
    <property type="entry name" value="aa-tRNA-synth_I_codon-bd_sub2"/>
</dbReference>
<evidence type="ECO:0000256" key="6">
    <source>
        <dbReference type="ARBA" id="ARBA00023146"/>
    </source>
</evidence>
<dbReference type="AlphaFoldDB" id="A0A934KKY9"/>
<comment type="similarity">
    <text evidence="1 7">Belongs to the class-I aminoacyl-tRNA synthetase family. Glutamate--tRNA ligase type 1 subfamily.</text>
</comment>
<dbReference type="GO" id="GO:0008270">
    <property type="term" value="F:zinc ion binding"/>
    <property type="evidence" value="ECO:0007669"/>
    <property type="project" value="InterPro"/>
</dbReference>
<dbReference type="GO" id="GO:0000049">
    <property type="term" value="F:tRNA binding"/>
    <property type="evidence" value="ECO:0007669"/>
    <property type="project" value="InterPro"/>
</dbReference>
<dbReference type="FunFam" id="3.40.50.620:FF:000045">
    <property type="entry name" value="Glutamate--tRNA ligase, mitochondrial"/>
    <property type="match status" value="1"/>
</dbReference>
<evidence type="ECO:0000313" key="11">
    <source>
        <dbReference type="Proteomes" id="UP000614410"/>
    </source>
</evidence>
<dbReference type="EC" id="6.1.1.17" evidence="7"/>
<comment type="caution">
    <text evidence="10">The sequence shown here is derived from an EMBL/GenBank/DDBJ whole genome shotgun (WGS) entry which is preliminary data.</text>
</comment>
<dbReference type="InterPro" id="IPR033910">
    <property type="entry name" value="GluRS_core"/>
</dbReference>
<accession>A0A934KKY9</accession>
<comment type="subunit">
    <text evidence="7">Monomer.</text>
</comment>
<organism evidence="10 11">
    <name type="scientific">Candidatus Amunia macphersoniae</name>
    <dbReference type="NCBI Taxonomy" id="3127014"/>
    <lineage>
        <taxon>Bacteria</taxon>
        <taxon>Bacillati</taxon>
        <taxon>Candidatus Dormiibacterota</taxon>
        <taxon>Candidatus Dormibacteria</taxon>
        <taxon>Candidatus Aeolococcales</taxon>
        <taxon>Candidatus Aeolococcaceae</taxon>
        <taxon>Candidatus Amunia</taxon>
    </lineage>
</organism>
<evidence type="ECO:0000256" key="5">
    <source>
        <dbReference type="ARBA" id="ARBA00022917"/>
    </source>
</evidence>
<dbReference type="Pfam" id="PF00749">
    <property type="entry name" value="tRNA-synt_1c"/>
    <property type="match status" value="1"/>
</dbReference>
<keyword evidence="6 7" id="KW-0030">Aminoacyl-tRNA synthetase</keyword>
<evidence type="ECO:0000259" key="8">
    <source>
        <dbReference type="Pfam" id="PF00749"/>
    </source>
</evidence>
<evidence type="ECO:0000256" key="2">
    <source>
        <dbReference type="ARBA" id="ARBA00022598"/>
    </source>
</evidence>
<keyword evidence="4 7" id="KW-0067">ATP-binding</keyword>
<dbReference type="PRINTS" id="PR00987">
    <property type="entry name" value="TRNASYNTHGLU"/>
</dbReference>
<dbReference type="PANTHER" id="PTHR43311">
    <property type="entry name" value="GLUTAMATE--TRNA LIGASE"/>
    <property type="match status" value="1"/>
</dbReference>
<dbReference type="GO" id="GO:0004818">
    <property type="term" value="F:glutamate-tRNA ligase activity"/>
    <property type="evidence" value="ECO:0007669"/>
    <property type="project" value="UniProtKB-UniRule"/>
</dbReference>
<keyword evidence="2 7" id="KW-0436">Ligase</keyword>
<dbReference type="GO" id="GO:0005524">
    <property type="term" value="F:ATP binding"/>
    <property type="evidence" value="ECO:0007669"/>
    <property type="project" value="UniProtKB-UniRule"/>
</dbReference>
<protein>
    <recommendedName>
        <fullName evidence="7">Glutamate--tRNA ligase</fullName>
        <ecNumber evidence="7">6.1.1.17</ecNumber>
    </recommendedName>
    <alternativeName>
        <fullName evidence="7">Glutamyl-tRNA synthetase</fullName>
        <shortName evidence="7">GluRS</shortName>
    </alternativeName>
</protein>
<dbReference type="HAMAP" id="MF_00022">
    <property type="entry name" value="Glu_tRNA_synth_type1"/>
    <property type="match status" value="1"/>
</dbReference>
<dbReference type="SUPFAM" id="SSF52374">
    <property type="entry name" value="Nucleotidylyl transferase"/>
    <property type="match status" value="1"/>
</dbReference>